<feature type="region of interest" description="Disordered" evidence="8">
    <location>
        <begin position="372"/>
        <end position="394"/>
    </location>
</feature>
<dbReference type="InterPro" id="IPR000327">
    <property type="entry name" value="POU_dom"/>
</dbReference>
<keyword evidence="12" id="KW-1185">Reference proteome</keyword>
<evidence type="ECO:0000256" key="6">
    <source>
        <dbReference type="RuleBase" id="RU000682"/>
    </source>
</evidence>
<evidence type="ECO:0000256" key="8">
    <source>
        <dbReference type="SAM" id="MobiDB-lite"/>
    </source>
</evidence>
<name>A0A8S1ENF7_9PELO</name>
<dbReference type="InterPro" id="IPR010982">
    <property type="entry name" value="Lambda_DNA-bd_dom_sf"/>
</dbReference>
<evidence type="ECO:0000313" key="12">
    <source>
        <dbReference type="Proteomes" id="UP000494206"/>
    </source>
</evidence>
<evidence type="ECO:0000313" key="11">
    <source>
        <dbReference type="EMBL" id="CAB3399345.1"/>
    </source>
</evidence>
<evidence type="ECO:0000256" key="1">
    <source>
        <dbReference type="ARBA" id="ARBA00004123"/>
    </source>
</evidence>
<dbReference type="PRINTS" id="PR00028">
    <property type="entry name" value="POUDOMAIN"/>
</dbReference>
<dbReference type="GO" id="GO:0000981">
    <property type="term" value="F:DNA-binding transcription factor activity, RNA polymerase II-specific"/>
    <property type="evidence" value="ECO:0007669"/>
    <property type="project" value="InterPro"/>
</dbReference>
<keyword evidence="3 5" id="KW-0371">Homeobox</keyword>
<reference evidence="11 12" key="1">
    <citation type="submission" date="2020-04" db="EMBL/GenBank/DDBJ databases">
        <authorList>
            <person name="Laetsch R D."/>
            <person name="Stevens L."/>
            <person name="Kumar S."/>
            <person name="Blaxter L. M."/>
        </authorList>
    </citation>
    <scope>NUCLEOTIDE SEQUENCE [LARGE SCALE GENOMIC DNA]</scope>
</reference>
<organism evidence="11 12">
    <name type="scientific">Caenorhabditis bovis</name>
    <dbReference type="NCBI Taxonomy" id="2654633"/>
    <lineage>
        <taxon>Eukaryota</taxon>
        <taxon>Metazoa</taxon>
        <taxon>Ecdysozoa</taxon>
        <taxon>Nematoda</taxon>
        <taxon>Chromadorea</taxon>
        <taxon>Rhabditida</taxon>
        <taxon>Rhabditina</taxon>
        <taxon>Rhabditomorpha</taxon>
        <taxon>Rhabditoidea</taxon>
        <taxon>Rhabditidae</taxon>
        <taxon>Peloderinae</taxon>
        <taxon>Caenorhabditis</taxon>
    </lineage>
</organism>
<dbReference type="InterPro" id="IPR009057">
    <property type="entry name" value="Homeodomain-like_sf"/>
</dbReference>
<sequence length="531" mass="58327">MNGVEHALQLLADDGGTIKMDNVSPTQSSGSSKRKSRPVKRIINEEEIDSPPVEAECTAGLPLDATEPILATIQQHLPLYANVDRYEEEGPLSEVLSTGSVDDNMEQNFTNADLLKKVAEVINMSQQFNGNNILQQAAAMKDLSFEPSVLNNGNGFLQSQMSPLFANVDNNYLSTERMLQAILTPSLNFSLGANALGNSSNSSPSNGMIATPLISPNSNFLASLMAATPSSTSNSVHSSTKKTDNRPPVVSQTLKATKRKLFTEDERARAEAANMNSEERIDMSDLEAFAQTFKKQRIKFGFTQGDVGVALGKRYGTDFSQTTISRFEALNLSFKNMCKLRPLLKEWLADVETAIEGGASITDLIERRISNPTAPIPTPTEVSATSENSCSPSPMVQNLFINRDQQVKRRRKRTNLDLNQRSSLDAYFAMNPRPDHDRMTEIANALELDRDVVRVWFCNRRQKMRRIDEPIEGEVATPSVSPLFPTLQHMSTLDQLKEAAKLAANQVANDDSDGTSGSPDAPSLSFDSNDM</sequence>
<dbReference type="Pfam" id="PF00046">
    <property type="entry name" value="Homeodomain"/>
    <property type="match status" value="1"/>
</dbReference>
<dbReference type="Gene3D" id="1.10.10.60">
    <property type="entry name" value="Homeodomain-like"/>
    <property type="match status" value="1"/>
</dbReference>
<dbReference type="Proteomes" id="UP000494206">
    <property type="component" value="Unassembled WGS sequence"/>
</dbReference>
<evidence type="ECO:0000259" key="9">
    <source>
        <dbReference type="PROSITE" id="PS50071"/>
    </source>
</evidence>
<evidence type="ECO:0000259" key="10">
    <source>
        <dbReference type="PROSITE" id="PS51179"/>
    </source>
</evidence>
<dbReference type="EMBL" id="CADEPM010000002">
    <property type="protein sequence ID" value="CAB3399345.1"/>
    <property type="molecule type" value="Genomic_DNA"/>
</dbReference>
<accession>A0A8S1ENF7</accession>
<dbReference type="InterPro" id="IPR001356">
    <property type="entry name" value="HD"/>
</dbReference>
<evidence type="ECO:0000256" key="7">
    <source>
        <dbReference type="RuleBase" id="RU361194"/>
    </source>
</evidence>
<dbReference type="AlphaFoldDB" id="A0A8S1ENF7"/>
<protein>
    <recommendedName>
        <fullName evidence="7">POU domain protein</fullName>
    </recommendedName>
</protein>
<dbReference type="InterPro" id="IPR013847">
    <property type="entry name" value="POU"/>
</dbReference>
<keyword evidence="4 5" id="KW-0539">Nucleus</keyword>
<dbReference type="SMART" id="SM00389">
    <property type="entry name" value="HOX"/>
    <property type="match status" value="1"/>
</dbReference>
<feature type="region of interest" description="Disordered" evidence="8">
    <location>
        <begin position="504"/>
        <end position="531"/>
    </location>
</feature>
<dbReference type="SUPFAM" id="SSF47413">
    <property type="entry name" value="lambda repressor-like DNA-binding domains"/>
    <property type="match status" value="1"/>
</dbReference>
<evidence type="ECO:0000256" key="3">
    <source>
        <dbReference type="ARBA" id="ARBA00023155"/>
    </source>
</evidence>
<evidence type="ECO:0000256" key="5">
    <source>
        <dbReference type="PROSITE-ProRule" id="PRU00108"/>
    </source>
</evidence>
<proteinExistence type="inferred from homology"/>
<keyword evidence="7" id="KW-0804">Transcription</keyword>
<dbReference type="PROSITE" id="PS00027">
    <property type="entry name" value="HOMEOBOX_1"/>
    <property type="match status" value="1"/>
</dbReference>
<dbReference type="Pfam" id="PF00157">
    <property type="entry name" value="Pou"/>
    <property type="match status" value="1"/>
</dbReference>
<dbReference type="GO" id="GO:0030154">
    <property type="term" value="P:cell differentiation"/>
    <property type="evidence" value="ECO:0007669"/>
    <property type="project" value="UniProtKB-ARBA"/>
</dbReference>
<dbReference type="SMART" id="SM00352">
    <property type="entry name" value="POU"/>
    <property type="match status" value="1"/>
</dbReference>
<dbReference type="FunFam" id="1.10.260.40:FF:000001">
    <property type="entry name" value="POU domain protein"/>
    <property type="match status" value="1"/>
</dbReference>
<dbReference type="PANTHER" id="PTHR11636">
    <property type="entry name" value="POU DOMAIN"/>
    <property type="match status" value="1"/>
</dbReference>
<dbReference type="GO" id="GO:0005634">
    <property type="term" value="C:nucleus"/>
    <property type="evidence" value="ECO:0007669"/>
    <property type="project" value="UniProtKB-SubCell"/>
</dbReference>
<feature type="domain" description="POU-specific" evidence="10">
    <location>
        <begin position="278"/>
        <end position="352"/>
    </location>
</feature>
<dbReference type="GO" id="GO:0000978">
    <property type="term" value="F:RNA polymerase II cis-regulatory region sequence-specific DNA binding"/>
    <property type="evidence" value="ECO:0007669"/>
    <property type="project" value="TreeGrafter"/>
</dbReference>
<feature type="DNA-binding region" description="Homeobox" evidence="5">
    <location>
        <begin position="409"/>
        <end position="468"/>
    </location>
</feature>
<dbReference type="PROSITE" id="PS50071">
    <property type="entry name" value="HOMEOBOX_2"/>
    <property type="match status" value="1"/>
</dbReference>
<feature type="compositionally biased region" description="Polar residues" evidence="8">
    <location>
        <begin position="506"/>
        <end position="518"/>
    </location>
</feature>
<dbReference type="OrthoDB" id="6358449at2759"/>
<dbReference type="InterPro" id="IPR017970">
    <property type="entry name" value="Homeobox_CS"/>
</dbReference>
<feature type="domain" description="Homeobox" evidence="9">
    <location>
        <begin position="407"/>
        <end position="467"/>
    </location>
</feature>
<keyword evidence="2 5" id="KW-0238">DNA-binding</keyword>
<comment type="subcellular location">
    <subcellularLocation>
        <location evidence="1 5 6">Nucleus</location>
    </subcellularLocation>
</comment>
<dbReference type="InterPro" id="IPR050255">
    <property type="entry name" value="POU_domain_TF"/>
</dbReference>
<dbReference type="PROSITE" id="PS00035">
    <property type="entry name" value="POU_1"/>
    <property type="match status" value="1"/>
</dbReference>
<dbReference type="PANTHER" id="PTHR11636:SF137">
    <property type="entry name" value="HOMEOBOX PROTEIN CEH-18"/>
    <property type="match status" value="1"/>
</dbReference>
<evidence type="ECO:0000256" key="4">
    <source>
        <dbReference type="ARBA" id="ARBA00023242"/>
    </source>
</evidence>
<comment type="caution">
    <text evidence="11">The sequence shown here is derived from an EMBL/GenBank/DDBJ whole genome shotgun (WGS) entry which is preliminary data.</text>
</comment>
<dbReference type="PROSITE" id="PS51179">
    <property type="entry name" value="POU_3"/>
    <property type="match status" value="1"/>
</dbReference>
<comment type="similarity">
    <text evidence="7">Belongs to the POU transcription factor family.</text>
</comment>
<dbReference type="PROSITE" id="PS00465">
    <property type="entry name" value="POU_2"/>
    <property type="match status" value="1"/>
</dbReference>
<feature type="compositionally biased region" description="Polar residues" evidence="8">
    <location>
        <begin position="380"/>
        <end position="394"/>
    </location>
</feature>
<dbReference type="Gene3D" id="1.10.260.40">
    <property type="entry name" value="lambda repressor-like DNA-binding domains"/>
    <property type="match status" value="1"/>
</dbReference>
<feature type="region of interest" description="Disordered" evidence="8">
    <location>
        <begin position="16"/>
        <end position="43"/>
    </location>
</feature>
<evidence type="ECO:0000256" key="2">
    <source>
        <dbReference type="ARBA" id="ARBA00023125"/>
    </source>
</evidence>
<dbReference type="CDD" id="cd00086">
    <property type="entry name" value="homeodomain"/>
    <property type="match status" value="1"/>
</dbReference>
<dbReference type="SUPFAM" id="SSF46689">
    <property type="entry name" value="Homeodomain-like"/>
    <property type="match status" value="1"/>
</dbReference>
<gene>
    <name evidence="11" type="ORF">CBOVIS_LOCUS2484</name>
</gene>